<dbReference type="GO" id="GO:0000287">
    <property type="term" value="F:magnesium ion binding"/>
    <property type="evidence" value="ECO:0007669"/>
    <property type="project" value="InterPro"/>
</dbReference>
<organism evidence="6 7">
    <name type="scientific">Actinoplanes missouriensis (strain ATCC 14538 / DSM 43046 / CBS 188.64 / JCM 3121 / NBRC 102363 / NCIMB 12654 / NRRL B-3342 / UNCC 431)</name>
    <dbReference type="NCBI Taxonomy" id="512565"/>
    <lineage>
        <taxon>Bacteria</taxon>
        <taxon>Bacillati</taxon>
        <taxon>Actinomycetota</taxon>
        <taxon>Actinomycetes</taxon>
        <taxon>Micromonosporales</taxon>
        <taxon>Micromonosporaceae</taxon>
        <taxon>Actinoplanes</taxon>
    </lineage>
</organism>
<dbReference type="Gene3D" id="3.40.50.970">
    <property type="match status" value="1"/>
</dbReference>
<dbReference type="eggNOG" id="COG0028">
    <property type="taxonomic scope" value="Bacteria"/>
</dbReference>
<keyword evidence="7" id="KW-1185">Reference proteome</keyword>
<dbReference type="Proteomes" id="UP000007882">
    <property type="component" value="Chromosome"/>
</dbReference>
<dbReference type="InterPro" id="IPR045229">
    <property type="entry name" value="TPP_enz"/>
</dbReference>
<dbReference type="GO" id="GO:0050660">
    <property type="term" value="F:flavin adenine dinucleotide binding"/>
    <property type="evidence" value="ECO:0007669"/>
    <property type="project" value="TreeGrafter"/>
</dbReference>
<dbReference type="STRING" id="512565.AMIS_24950"/>
<proteinExistence type="inferred from homology"/>
<dbReference type="SUPFAM" id="SSF52467">
    <property type="entry name" value="DHS-like NAD/FAD-binding domain"/>
    <property type="match status" value="1"/>
</dbReference>
<evidence type="ECO:0000259" key="5">
    <source>
        <dbReference type="Pfam" id="PF02776"/>
    </source>
</evidence>
<dbReference type="PANTHER" id="PTHR18968">
    <property type="entry name" value="THIAMINE PYROPHOSPHATE ENZYMES"/>
    <property type="match status" value="1"/>
</dbReference>
<comment type="similarity">
    <text evidence="2">Belongs to the TPP enzyme family.</text>
</comment>
<evidence type="ECO:0000259" key="4">
    <source>
        <dbReference type="Pfam" id="PF00205"/>
    </source>
</evidence>
<dbReference type="InterPro" id="IPR012001">
    <property type="entry name" value="Thiamin_PyroP_enz_TPP-bd_dom"/>
</dbReference>
<dbReference type="EMBL" id="AP012319">
    <property type="protein sequence ID" value="BAL87715.1"/>
    <property type="molecule type" value="Genomic_DNA"/>
</dbReference>
<dbReference type="PANTHER" id="PTHR18968:SF166">
    <property type="entry name" value="2-HYDROXYACYL-COA LYASE 2"/>
    <property type="match status" value="1"/>
</dbReference>
<feature type="domain" description="Thiamine pyrophosphate enzyme N-terminal TPP-binding" evidence="5">
    <location>
        <begin position="3"/>
        <end position="106"/>
    </location>
</feature>
<evidence type="ECO:0000256" key="2">
    <source>
        <dbReference type="ARBA" id="ARBA00007812"/>
    </source>
</evidence>
<feature type="region of interest" description="Disordered" evidence="3">
    <location>
        <begin position="395"/>
        <end position="436"/>
    </location>
</feature>
<dbReference type="KEGG" id="ams:AMIS_24950"/>
<dbReference type="GO" id="GO:0009097">
    <property type="term" value="P:isoleucine biosynthetic process"/>
    <property type="evidence" value="ECO:0007669"/>
    <property type="project" value="TreeGrafter"/>
</dbReference>
<comment type="cofactor">
    <cofactor evidence="1">
        <name>thiamine diphosphate</name>
        <dbReference type="ChEBI" id="CHEBI:58937"/>
    </cofactor>
</comment>
<evidence type="ECO:0000256" key="3">
    <source>
        <dbReference type="SAM" id="MobiDB-lite"/>
    </source>
</evidence>
<dbReference type="AlphaFoldDB" id="I0H3X8"/>
<dbReference type="InterPro" id="IPR029061">
    <property type="entry name" value="THDP-binding"/>
</dbReference>
<dbReference type="GO" id="GO:0030976">
    <property type="term" value="F:thiamine pyrophosphate binding"/>
    <property type="evidence" value="ECO:0007669"/>
    <property type="project" value="InterPro"/>
</dbReference>
<feature type="domain" description="Thiamine pyrophosphate enzyme central" evidence="4">
    <location>
        <begin position="186"/>
        <end position="313"/>
    </location>
</feature>
<feature type="compositionally biased region" description="Low complexity" evidence="3">
    <location>
        <begin position="345"/>
        <end position="356"/>
    </location>
</feature>
<dbReference type="GO" id="GO:0005948">
    <property type="term" value="C:acetolactate synthase complex"/>
    <property type="evidence" value="ECO:0007669"/>
    <property type="project" value="TreeGrafter"/>
</dbReference>
<dbReference type="SUPFAM" id="SSF52518">
    <property type="entry name" value="Thiamin diphosphate-binding fold (THDP-binding)"/>
    <property type="match status" value="1"/>
</dbReference>
<evidence type="ECO:0000313" key="7">
    <source>
        <dbReference type="Proteomes" id="UP000007882"/>
    </source>
</evidence>
<dbReference type="GO" id="GO:0009099">
    <property type="term" value="P:L-valine biosynthetic process"/>
    <property type="evidence" value="ECO:0007669"/>
    <property type="project" value="TreeGrafter"/>
</dbReference>
<feature type="region of interest" description="Disordered" evidence="3">
    <location>
        <begin position="336"/>
        <end position="372"/>
    </location>
</feature>
<dbReference type="InterPro" id="IPR012000">
    <property type="entry name" value="Thiamin_PyroP_enz_cen_dom"/>
</dbReference>
<dbReference type="Gene3D" id="3.40.50.1220">
    <property type="entry name" value="TPP-binding domain"/>
    <property type="match status" value="1"/>
</dbReference>
<sequence>MGTVADVVGAALVRLGADHVFGVVGSGNFHVTNALVKHGARFVATRHEGGAATAADAYSRLTGRPGVVTVHQGCGLTNAMTGIAEAAKSRTPMIVVAAEPAASARLSNFRVDQEALARAVGAASERVHGPATAVSDTARAWRLAVAERRTVVLNLPIDVQAASAEFTDPPAAPSIEPPRASDAAVTALADLLANAQRPVFIAGRGALHARAELETLAARCGALLATSAVAKGLFAGNDWNLDVSGGFATPLAAELISSADVVVAWGASLNMWTSRHGKLINPAATVVQVDIDQSSLGAHRPVHLGVVSDARLCAVAVTPRSRAPLPVSGPIRYGVSSTPAAAGVTSRSPTTAPPRTSTREHSASPSTTCSRRNAWWPSTRVTSWATRRCSCPFPITEGSVSRRPSSRSVSDSPPRSAPPWPTPAGPRSRRAATAVS</sequence>
<dbReference type="CDD" id="cd07035">
    <property type="entry name" value="TPP_PYR_POX_like"/>
    <property type="match status" value="1"/>
</dbReference>
<reference evidence="6 7" key="1">
    <citation type="submission" date="2012-02" db="EMBL/GenBank/DDBJ databases">
        <title>Complete genome sequence of Actinoplanes missouriensis 431 (= NBRC 102363).</title>
        <authorList>
            <person name="Ohnishi Y."/>
            <person name="Ishikawa J."/>
            <person name="Sekine M."/>
            <person name="Hosoyama A."/>
            <person name="Harada T."/>
            <person name="Narita H."/>
            <person name="Hata T."/>
            <person name="Konno Y."/>
            <person name="Tutikane K."/>
            <person name="Fujita N."/>
            <person name="Horinouchi S."/>
            <person name="Hayakawa M."/>
        </authorList>
    </citation>
    <scope>NUCLEOTIDE SEQUENCE [LARGE SCALE GENOMIC DNA]</scope>
    <source>
        <strain evidence="7">ATCC 14538 / DSM 43046 / CBS 188.64 / JCM 3121 / NBRC 102363 / NCIMB 12654 / NRRL B-3342 / UNCC 431</strain>
    </source>
</reference>
<dbReference type="HOGENOM" id="CLU_627954_0_0_11"/>
<dbReference type="PATRIC" id="fig|512565.3.peg.2494"/>
<dbReference type="Pfam" id="PF00205">
    <property type="entry name" value="TPP_enzyme_M"/>
    <property type="match status" value="1"/>
</dbReference>
<accession>I0H3X8</accession>
<dbReference type="Pfam" id="PF02776">
    <property type="entry name" value="TPP_enzyme_N"/>
    <property type="match status" value="1"/>
</dbReference>
<evidence type="ECO:0000256" key="1">
    <source>
        <dbReference type="ARBA" id="ARBA00001964"/>
    </source>
</evidence>
<dbReference type="GO" id="GO:0003984">
    <property type="term" value="F:acetolactate synthase activity"/>
    <property type="evidence" value="ECO:0007669"/>
    <property type="project" value="TreeGrafter"/>
</dbReference>
<name>I0H3X8_ACTM4</name>
<feature type="compositionally biased region" description="Low complexity" evidence="3">
    <location>
        <begin position="399"/>
        <end position="414"/>
    </location>
</feature>
<evidence type="ECO:0000313" key="6">
    <source>
        <dbReference type="EMBL" id="BAL87715.1"/>
    </source>
</evidence>
<protein>
    <submittedName>
        <fullName evidence="6">Putative truncated acetolactate synthase</fullName>
    </submittedName>
</protein>
<gene>
    <name evidence="6" type="ordered locus">AMIS_24950</name>
</gene>
<dbReference type="InterPro" id="IPR029035">
    <property type="entry name" value="DHS-like_NAD/FAD-binding_dom"/>
</dbReference>
<feature type="compositionally biased region" description="Pro residues" evidence="3">
    <location>
        <begin position="415"/>
        <end position="424"/>
    </location>
</feature>